<dbReference type="SMART" id="SM01120">
    <property type="entry name" value="Dak2"/>
    <property type="match status" value="1"/>
</dbReference>
<protein>
    <submittedName>
        <fullName evidence="4">Dihydroxyacetone kinase</fullName>
    </submittedName>
</protein>
<evidence type="ECO:0000313" key="4">
    <source>
        <dbReference type="EMBL" id="SAK80013.1"/>
    </source>
</evidence>
<dbReference type="GO" id="GO:0005829">
    <property type="term" value="C:cytosol"/>
    <property type="evidence" value="ECO:0007669"/>
    <property type="project" value="TreeGrafter"/>
</dbReference>
<gene>
    <name evidence="4" type="ORF">AWB80_04992</name>
</gene>
<proteinExistence type="predicted"/>
<keyword evidence="2 4" id="KW-0418">Kinase</keyword>
<dbReference type="InterPro" id="IPR050861">
    <property type="entry name" value="Dihydroxyacetone_Kinase"/>
</dbReference>
<dbReference type="PANTHER" id="PTHR28629:SF4">
    <property type="entry name" value="TRIOKINASE_FMN CYCLASE"/>
    <property type="match status" value="1"/>
</dbReference>
<keyword evidence="1" id="KW-0808">Transferase</keyword>
<dbReference type="Proteomes" id="UP000054911">
    <property type="component" value="Unassembled WGS sequence"/>
</dbReference>
<keyword evidence="5" id="KW-1185">Reference proteome</keyword>
<reference evidence="4" key="1">
    <citation type="submission" date="2016-01" db="EMBL/GenBank/DDBJ databases">
        <authorList>
            <person name="Peeters C."/>
        </authorList>
    </citation>
    <scope>NUCLEOTIDE SEQUENCE [LARGE SCALE GENOMIC DNA]</scope>
    <source>
        <strain evidence="4">LMG 29323</strain>
    </source>
</reference>
<dbReference type="GO" id="GO:0004371">
    <property type="term" value="F:glycerone kinase activity"/>
    <property type="evidence" value="ECO:0007669"/>
    <property type="project" value="InterPro"/>
</dbReference>
<dbReference type="Pfam" id="PF02734">
    <property type="entry name" value="Dak2"/>
    <property type="match status" value="1"/>
</dbReference>
<dbReference type="InterPro" id="IPR036117">
    <property type="entry name" value="DhaL_dom_sf"/>
</dbReference>
<dbReference type="GO" id="GO:0019563">
    <property type="term" value="P:glycerol catabolic process"/>
    <property type="evidence" value="ECO:0007669"/>
    <property type="project" value="TreeGrafter"/>
</dbReference>
<organism evidence="4 5">
    <name type="scientific">Caballeronia pedi</name>
    <dbReference type="NCBI Taxonomy" id="1777141"/>
    <lineage>
        <taxon>Bacteria</taxon>
        <taxon>Pseudomonadati</taxon>
        <taxon>Pseudomonadota</taxon>
        <taxon>Betaproteobacteria</taxon>
        <taxon>Burkholderiales</taxon>
        <taxon>Burkholderiaceae</taxon>
        <taxon>Caballeronia</taxon>
    </lineage>
</organism>
<dbReference type="EMBL" id="FCOE02000019">
    <property type="protein sequence ID" value="SAK80013.1"/>
    <property type="molecule type" value="Genomic_DNA"/>
</dbReference>
<sequence length="208" mass="21253">MSVTSKELRDILTRALSALPAHADELRDLDAALGDGDLGITVQAGSAAVVKALNALPEEATLNEVMLAAAKAFSTANPSTFAALVGGGLLAAAKTVNGKDAIGHEEALAIGQAVATRIIERGKSRVGDKTVLDALVPSLDILAASQGSATDSLDAMIAKAREQVSATAAMQSKKGRAAWVQERSIGHADPGATAYVRFLEALRNALTA</sequence>
<comment type="caution">
    <text evidence="4">The sequence shown here is derived from an EMBL/GenBank/DDBJ whole genome shotgun (WGS) entry which is preliminary data.</text>
</comment>
<dbReference type="PANTHER" id="PTHR28629">
    <property type="entry name" value="TRIOKINASE/FMN CYCLASE"/>
    <property type="match status" value="1"/>
</dbReference>
<dbReference type="InterPro" id="IPR004007">
    <property type="entry name" value="DhaL_dom"/>
</dbReference>
<dbReference type="OrthoDB" id="9800291at2"/>
<evidence type="ECO:0000259" key="3">
    <source>
        <dbReference type="PROSITE" id="PS51480"/>
    </source>
</evidence>
<dbReference type="Gene3D" id="1.25.40.340">
    <property type="match status" value="1"/>
</dbReference>
<evidence type="ECO:0000256" key="2">
    <source>
        <dbReference type="ARBA" id="ARBA00022777"/>
    </source>
</evidence>
<dbReference type="PROSITE" id="PS51480">
    <property type="entry name" value="DHAL"/>
    <property type="match status" value="1"/>
</dbReference>
<dbReference type="AlphaFoldDB" id="A0A158CCA3"/>
<dbReference type="SUPFAM" id="SSF101473">
    <property type="entry name" value="DhaL-like"/>
    <property type="match status" value="1"/>
</dbReference>
<dbReference type="STRING" id="1777141.AWB80_04992"/>
<name>A0A158CCA3_9BURK</name>
<evidence type="ECO:0000256" key="1">
    <source>
        <dbReference type="ARBA" id="ARBA00022679"/>
    </source>
</evidence>
<dbReference type="RefSeq" id="WP_061177364.1">
    <property type="nucleotide sequence ID" value="NZ_FCOE02000019.1"/>
</dbReference>
<feature type="domain" description="DhaL" evidence="3">
    <location>
        <begin position="6"/>
        <end position="204"/>
    </location>
</feature>
<evidence type="ECO:0000313" key="5">
    <source>
        <dbReference type="Proteomes" id="UP000054911"/>
    </source>
</evidence>
<accession>A0A158CCA3</accession>